<dbReference type="Proteomes" id="UP000467841">
    <property type="component" value="Unassembled WGS sequence"/>
</dbReference>
<name>A0A6D2J486_9BRAS</name>
<evidence type="ECO:0000313" key="4">
    <source>
        <dbReference type="Proteomes" id="UP000467841"/>
    </source>
</evidence>
<dbReference type="OrthoDB" id="1929172at2759"/>
<accession>A0A6D2J486</accession>
<sequence>MRYEIRYAETKCFAEDLHEKTMSVGKYFVVNPNENDPLSASHKITVKVMPPKGESLLHEADNVEAGQFSFTAYDCMRPVLT</sequence>
<dbReference type="EMBL" id="CACVBM020001184">
    <property type="protein sequence ID" value="CAA7037842.1"/>
    <property type="molecule type" value="Genomic_DNA"/>
</dbReference>
<gene>
    <name evidence="2" type="ORF">MERR_LOCUS25077</name>
    <name evidence="3" type="ORF">MERR_LOCUS36926</name>
</gene>
<dbReference type="EMBL" id="CACVBM020001425">
    <property type="protein sequence ID" value="CAA7049691.1"/>
    <property type="molecule type" value="Genomic_DNA"/>
</dbReference>
<feature type="domain" description="GOLD" evidence="1">
    <location>
        <begin position="2"/>
        <end position="72"/>
    </location>
</feature>
<dbReference type="Pfam" id="PF01105">
    <property type="entry name" value="EMP24_GP25L"/>
    <property type="match status" value="1"/>
</dbReference>
<evidence type="ECO:0000313" key="2">
    <source>
        <dbReference type="EMBL" id="CAA7037842.1"/>
    </source>
</evidence>
<reference evidence="2 4" key="1">
    <citation type="submission" date="2020-01" db="EMBL/GenBank/DDBJ databases">
        <authorList>
            <person name="Mishra B."/>
        </authorList>
    </citation>
    <scope>NUCLEOTIDE SEQUENCE [LARGE SCALE GENOMIC DNA]</scope>
</reference>
<proteinExistence type="predicted"/>
<dbReference type="InterPro" id="IPR009038">
    <property type="entry name" value="GOLD_dom"/>
</dbReference>
<protein>
    <recommendedName>
        <fullName evidence="1">GOLD domain-containing protein</fullName>
    </recommendedName>
</protein>
<dbReference type="AlphaFoldDB" id="A0A6D2J486"/>
<keyword evidence="4" id="KW-1185">Reference proteome</keyword>
<evidence type="ECO:0000259" key="1">
    <source>
        <dbReference type="Pfam" id="PF01105"/>
    </source>
</evidence>
<evidence type="ECO:0000313" key="3">
    <source>
        <dbReference type="EMBL" id="CAA7049691.1"/>
    </source>
</evidence>
<organism evidence="2 4">
    <name type="scientific">Microthlaspi erraticum</name>
    <dbReference type="NCBI Taxonomy" id="1685480"/>
    <lineage>
        <taxon>Eukaryota</taxon>
        <taxon>Viridiplantae</taxon>
        <taxon>Streptophyta</taxon>
        <taxon>Embryophyta</taxon>
        <taxon>Tracheophyta</taxon>
        <taxon>Spermatophyta</taxon>
        <taxon>Magnoliopsida</taxon>
        <taxon>eudicotyledons</taxon>
        <taxon>Gunneridae</taxon>
        <taxon>Pentapetalae</taxon>
        <taxon>rosids</taxon>
        <taxon>malvids</taxon>
        <taxon>Brassicales</taxon>
        <taxon>Brassicaceae</taxon>
        <taxon>Coluteocarpeae</taxon>
        <taxon>Microthlaspi</taxon>
    </lineage>
</organism>